<dbReference type="KEGG" id="tsin:OXH18_13775"/>
<protein>
    <submittedName>
        <fullName evidence="2">Uncharacterized protein</fullName>
    </submittedName>
</protein>
<keyword evidence="3" id="KW-1185">Reference proteome</keyword>
<accession>A0A9E8Z856</accession>
<gene>
    <name evidence="2" type="ORF">OXH18_13775</name>
</gene>
<reference evidence="2" key="1">
    <citation type="submission" date="2022-12" db="EMBL/GenBank/DDBJ databases">
        <title>Polyphasic identification of a Novel Hot-Spring Cyanobacterium Ocullathermofonsia sinensis gen nov. sp. nov. and Genomic Insights on its Adaptations to the Thermal Habitat.</title>
        <authorList>
            <person name="Daroch M."/>
            <person name="Tang J."/>
            <person name="Jiang Y."/>
        </authorList>
    </citation>
    <scope>NUCLEOTIDE SEQUENCE</scope>
    <source>
        <strain evidence="2">PKUAC-SCTA174</strain>
    </source>
</reference>
<evidence type="ECO:0000256" key="1">
    <source>
        <dbReference type="SAM" id="MobiDB-lite"/>
    </source>
</evidence>
<name>A0A9E8Z856_9CYAN</name>
<feature type="region of interest" description="Disordered" evidence="1">
    <location>
        <begin position="1"/>
        <end position="25"/>
    </location>
</feature>
<dbReference type="EMBL" id="CP113797">
    <property type="protein sequence ID" value="WAL58254.1"/>
    <property type="molecule type" value="Genomic_DNA"/>
</dbReference>
<dbReference type="RefSeq" id="WP_268607658.1">
    <property type="nucleotide sequence ID" value="NZ_CP113797.1"/>
</dbReference>
<evidence type="ECO:0000313" key="3">
    <source>
        <dbReference type="Proteomes" id="UP001163152"/>
    </source>
</evidence>
<proteinExistence type="predicted"/>
<dbReference type="AlphaFoldDB" id="A0A9E8Z856"/>
<evidence type="ECO:0000313" key="2">
    <source>
        <dbReference type="EMBL" id="WAL58254.1"/>
    </source>
</evidence>
<dbReference type="Proteomes" id="UP001163152">
    <property type="component" value="Chromosome"/>
</dbReference>
<sequence>MQEAVAPVQSSTNLETSQPSVPSATVVPSSDISHFHSKTIDFKKGIWLLGLSSWGVGIFSRTVLALTDGYFTVVELSQVLLSLLLFLSWLCFKPNSSDSSASCDYSILKLSEYQTNFNDRQRQLYLDTTQLRMAELRNQHMITQEYVFPFPYLCQIYHLLNLKHLEDVHNFSLSNLKVVKVSETQSTTIGGTMRFQTILDSPINTLRIWRQSLVEVELILHTPYTIELNIPAYGDKRIIVIFNIVPLTPEEHKLFIDIYSNLRWPKPILKMLLHIASSLTVFEDFPYLRKLAQRNLTRLMQPNRVSSHETMWLFRRFAELYGTGL</sequence>
<organism evidence="2 3">
    <name type="scientific">Thermocoleostomius sinensis A174</name>
    <dbReference type="NCBI Taxonomy" id="2016057"/>
    <lineage>
        <taxon>Bacteria</taxon>
        <taxon>Bacillati</taxon>
        <taxon>Cyanobacteriota</taxon>
        <taxon>Cyanophyceae</taxon>
        <taxon>Oculatellales</taxon>
        <taxon>Oculatellaceae</taxon>
        <taxon>Thermocoleostomius</taxon>
    </lineage>
</organism>